<evidence type="ECO:0000313" key="7">
    <source>
        <dbReference type="EMBL" id="MDQ0314666.1"/>
    </source>
</evidence>
<organism evidence="7 8">
    <name type="scientific">Amorphus orientalis</name>
    <dbReference type="NCBI Taxonomy" id="649198"/>
    <lineage>
        <taxon>Bacteria</taxon>
        <taxon>Pseudomonadati</taxon>
        <taxon>Pseudomonadota</taxon>
        <taxon>Alphaproteobacteria</taxon>
        <taxon>Hyphomicrobiales</taxon>
        <taxon>Amorphaceae</taxon>
        <taxon>Amorphus</taxon>
    </lineage>
</organism>
<evidence type="ECO:0000259" key="6">
    <source>
        <dbReference type="SMART" id="SM00478"/>
    </source>
</evidence>
<evidence type="ECO:0000256" key="2">
    <source>
        <dbReference type="ARBA" id="ARBA00012000"/>
    </source>
</evidence>
<dbReference type="InterPro" id="IPR051912">
    <property type="entry name" value="Alkylbase_DNA_Glycosylase/TA"/>
</dbReference>
<dbReference type="EC" id="3.2.2.21" evidence="2"/>
<dbReference type="AlphaFoldDB" id="A0AAE4AR09"/>
<dbReference type="Pfam" id="PF00730">
    <property type="entry name" value="HhH-GPD"/>
    <property type="match status" value="1"/>
</dbReference>
<dbReference type="GO" id="GO:0032131">
    <property type="term" value="F:alkylated DNA binding"/>
    <property type="evidence" value="ECO:0007669"/>
    <property type="project" value="TreeGrafter"/>
</dbReference>
<dbReference type="GO" id="GO:0005737">
    <property type="term" value="C:cytoplasm"/>
    <property type="evidence" value="ECO:0007669"/>
    <property type="project" value="TreeGrafter"/>
</dbReference>
<dbReference type="InterPro" id="IPR003265">
    <property type="entry name" value="HhH-GPD_domain"/>
</dbReference>
<name>A0AAE4AR09_9HYPH</name>
<comment type="caution">
    <text evidence="7">The sequence shown here is derived from an EMBL/GenBank/DDBJ whole genome shotgun (WGS) entry which is preliminary data.</text>
</comment>
<feature type="domain" description="HhH-GPD" evidence="6">
    <location>
        <begin position="72"/>
        <end position="224"/>
    </location>
</feature>
<keyword evidence="4" id="KW-0234">DNA repair</keyword>
<keyword evidence="3" id="KW-0227">DNA damage</keyword>
<feature type="region of interest" description="Disordered" evidence="5">
    <location>
        <begin position="1"/>
        <end position="25"/>
    </location>
</feature>
<evidence type="ECO:0000256" key="3">
    <source>
        <dbReference type="ARBA" id="ARBA00022763"/>
    </source>
</evidence>
<dbReference type="Gene3D" id="1.10.340.30">
    <property type="entry name" value="Hypothetical protein, domain 2"/>
    <property type="match status" value="1"/>
</dbReference>
<dbReference type="PANTHER" id="PTHR43003">
    <property type="entry name" value="DNA-3-METHYLADENINE GLYCOSYLASE"/>
    <property type="match status" value="1"/>
</dbReference>
<comment type="catalytic activity">
    <reaction evidence="1">
        <text>Hydrolysis of alkylated DNA, releasing 3-methyladenine, 3-methylguanine, 7-methylguanine and 7-methyladenine.</text>
        <dbReference type="EC" id="3.2.2.21"/>
    </reaction>
</comment>
<protein>
    <recommendedName>
        <fullName evidence="2">DNA-3-methyladenine glycosylase II</fullName>
        <ecNumber evidence="2">3.2.2.21</ecNumber>
    </recommendedName>
</protein>
<sequence>MARRTKVAEADGAASGGVESPPAPIVTDADVARGLEALVALDGRLKEIRSVAGEVPLRLRAPGFEGLARIVVSQQLSVASAASIWARLAERLDPFGPDAVRAASDEELRAAGLSRPKVRTLRAVADAVGDGLDLDHVCRLPAGDAHERLCAVKGIGPWTADIYLLFCAGHPDIFPVGDLALQNAVADGLGLPARPSTKELAAIAEAWSPWRGVAARLFWSYYRARREGREAVPV</sequence>
<reference evidence="7" key="1">
    <citation type="submission" date="2023-07" db="EMBL/GenBank/DDBJ databases">
        <title>Genomic Encyclopedia of Type Strains, Phase IV (KMG-IV): sequencing the most valuable type-strain genomes for metagenomic binning, comparative biology and taxonomic classification.</title>
        <authorList>
            <person name="Goeker M."/>
        </authorList>
    </citation>
    <scope>NUCLEOTIDE SEQUENCE</scope>
    <source>
        <strain evidence="7">DSM 21202</strain>
    </source>
</reference>
<dbReference type="CDD" id="cd00056">
    <property type="entry name" value="ENDO3c"/>
    <property type="match status" value="1"/>
</dbReference>
<evidence type="ECO:0000256" key="1">
    <source>
        <dbReference type="ARBA" id="ARBA00000086"/>
    </source>
</evidence>
<dbReference type="RefSeq" id="WP_306884451.1">
    <property type="nucleotide sequence ID" value="NZ_JAUSUL010000001.1"/>
</dbReference>
<dbReference type="GO" id="GO:0043916">
    <property type="term" value="F:DNA-7-methylguanine glycosylase activity"/>
    <property type="evidence" value="ECO:0007669"/>
    <property type="project" value="TreeGrafter"/>
</dbReference>
<dbReference type="PANTHER" id="PTHR43003:SF13">
    <property type="entry name" value="DNA-3-METHYLADENINE GLYCOSYLASE 2"/>
    <property type="match status" value="1"/>
</dbReference>
<dbReference type="InterPro" id="IPR011257">
    <property type="entry name" value="DNA_glycosylase"/>
</dbReference>
<keyword evidence="7" id="KW-0326">Glycosidase</keyword>
<evidence type="ECO:0000256" key="4">
    <source>
        <dbReference type="ARBA" id="ARBA00023204"/>
    </source>
</evidence>
<evidence type="ECO:0000313" key="8">
    <source>
        <dbReference type="Proteomes" id="UP001229244"/>
    </source>
</evidence>
<dbReference type="EMBL" id="JAUSUL010000001">
    <property type="protein sequence ID" value="MDQ0314666.1"/>
    <property type="molecule type" value="Genomic_DNA"/>
</dbReference>
<accession>A0AAE4AR09</accession>
<dbReference type="SUPFAM" id="SSF48150">
    <property type="entry name" value="DNA-glycosylase"/>
    <property type="match status" value="1"/>
</dbReference>
<keyword evidence="8" id="KW-1185">Reference proteome</keyword>
<gene>
    <name evidence="7" type="ORF">J2S73_001103</name>
</gene>
<dbReference type="GO" id="GO:0008725">
    <property type="term" value="F:DNA-3-methyladenine glycosylase activity"/>
    <property type="evidence" value="ECO:0007669"/>
    <property type="project" value="TreeGrafter"/>
</dbReference>
<dbReference type="GO" id="GO:0032993">
    <property type="term" value="C:protein-DNA complex"/>
    <property type="evidence" value="ECO:0007669"/>
    <property type="project" value="TreeGrafter"/>
</dbReference>
<dbReference type="GO" id="GO:0006285">
    <property type="term" value="P:base-excision repair, AP site formation"/>
    <property type="evidence" value="ECO:0007669"/>
    <property type="project" value="TreeGrafter"/>
</dbReference>
<dbReference type="GO" id="GO:0006307">
    <property type="term" value="P:DNA alkylation repair"/>
    <property type="evidence" value="ECO:0007669"/>
    <property type="project" value="TreeGrafter"/>
</dbReference>
<dbReference type="Gene3D" id="1.10.1670.40">
    <property type="match status" value="1"/>
</dbReference>
<dbReference type="Proteomes" id="UP001229244">
    <property type="component" value="Unassembled WGS sequence"/>
</dbReference>
<dbReference type="SMART" id="SM00478">
    <property type="entry name" value="ENDO3c"/>
    <property type="match status" value="1"/>
</dbReference>
<proteinExistence type="predicted"/>
<keyword evidence="7" id="KW-0378">Hydrolase</keyword>
<evidence type="ECO:0000256" key="5">
    <source>
        <dbReference type="SAM" id="MobiDB-lite"/>
    </source>
</evidence>